<dbReference type="GO" id="GO:0008892">
    <property type="term" value="F:guanine deaminase activity"/>
    <property type="evidence" value="ECO:0007669"/>
    <property type="project" value="TreeGrafter"/>
</dbReference>
<dbReference type="GO" id="GO:0008270">
    <property type="term" value="F:zinc ion binding"/>
    <property type="evidence" value="ECO:0007669"/>
    <property type="project" value="TreeGrafter"/>
</dbReference>
<keyword evidence="5" id="KW-0732">Signal</keyword>
<evidence type="ECO:0000313" key="8">
    <source>
        <dbReference type="Proteomes" id="UP000183639"/>
    </source>
</evidence>
<keyword evidence="4" id="KW-0862">Zinc</keyword>
<sequence length="443" mass="49372">MKRHFRLGCLVFLLCWLVLASAAAAAERDFVVQGDIVYTPVCGEAKILPQGYLVVKDGKVQGTYAALPAAYADLEKQDCRGQLIMPGFCDLHVHAAQYRQIGLGMDESLLTWLEKYTFPEEQKFSNPAYAERVYEDFAAELAKCGTTRAAVYGTIHRQSAEILAQKLAKRGLGAYVGKVNMDRNAPEYLCETSEASLAETEQFVHAPVWTDLVRPILTPRFAPSVTPKLLQDLGDLARRENLPVQTHLSENKGEIQWVAELFPAIRDYPQVYAHYGLYGTTPTLMAHCIHMDMEQIKDLVRHGVYPVFCPESNLNLTSGIMPVRRFLMAGAKVALGSDVGAGHDLFMPHVIVRAIQVSKVRAMEQPEEKALTLPEVFYLATKGGGSFFGKVGSFEPGYDADLLIVRTPAALADRSVMERWQYFIYHGTPEDITARYVAGRYVR</sequence>
<feature type="domain" description="Amidohydrolase-related" evidence="6">
    <location>
        <begin position="84"/>
        <end position="407"/>
    </location>
</feature>
<evidence type="ECO:0000313" key="7">
    <source>
        <dbReference type="EMBL" id="SFI25878.1"/>
    </source>
</evidence>
<evidence type="ECO:0000259" key="6">
    <source>
        <dbReference type="Pfam" id="PF01979"/>
    </source>
</evidence>
<evidence type="ECO:0000256" key="3">
    <source>
        <dbReference type="ARBA" id="ARBA00022801"/>
    </source>
</evidence>
<dbReference type="InterPro" id="IPR032466">
    <property type="entry name" value="Metal_Hydrolase"/>
</dbReference>
<organism evidence="7 8">
    <name type="scientific">Selenomonas ruminantium</name>
    <dbReference type="NCBI Taxonomy" id="971"/>
    <lineage>
        <taxon>Bacteria</taxon>
        <taxon>Bacillati</taxon>
        <taxon>Bacillota</taxon>
        <taxon>Negativicutes</taxon>
        <taxon>Selenomonadales</taxon>
        <taxon>Selenomonadaceae</taxon>
        <taxon>Selenomonas</taxon>
    </lineage>
</organism>
<dbReference type="Gene3D" id="2.30.40.10">
    <property type="entry name" value="Urease, subunit C, domain 1"/>
    <property type="match status" value="1"/>
</dbReference>
<dbReference type="Gene3D" id="3.20.20.140">
    <property type="entry name" value="Metal-dependent hydrolases"/>
    <property type="match status" value="1"/>
</dbReference>
<dbReference type="InterPro" id="IPR011059">
    <property type="entry name" value="Metal-dep_hydrolase_composite"/>
</dbReference>
<evidence type="ECO:0000256" key="4">
    <source>
        <dbReference type="ARBA" id="ARBA00022833"/>
    </source>
</evidence>
<keyword evidence="3" id="KW-0378">Hydrolase</keyword>
<dbReference type="GO" id="GO:0005829">
    <property type="term" value="C:cytosol"/>
    <property type="evidence" value="ECO:0007669"/>
    <property type="project" value="TreeGrafter"/>
</dbReference>
<dbReference type="GO" id="GO:0046098">
    <property type="term" value="P:guanine metabolic process"/>
    <property type="evidence" value="ECO:0007669"/>
    <property type="project" value="TreeGrafter"/>
</dbReference>
<feature type="chain" id="PRO_5010220524" evidence="5">
    <location>
        <begin position="26"/>
        <end position="443"/>
    </location>
</feature>
<evidence type="ECO:0000256" key="5">
    <source>
        <dbReference type="SAM" id="SignalP"/>
    </source>
</evidence>
<dbReference type="RefSeq" id="WP_082336294.1">
    <property type="nucleotide sequence ID" value="NZ_FOQK01000024.1"/>
</dbReference>
<accession>A0A1I3GQV6</accession>
<dbReference type="AlphaFoldDB" id="A0A1I3GQV6"/>
<comment type="cofactor">
    <cofactor evidence="1">
        <name>Zn(2+)</name>
        <dbReference type="ChEBI" id="CHEBI:29105"/>
    </cofactor>
</comment>
<name>A0A1I3GQV6_SELRU</name>
<dbReference type="InterPro" id="IPR006680">
    <property type="entry name" value="Amidohydro-rel"/>
</dbReference>
<proteinExistence type="predicted"/>
<dbReference type="Pfam" id="PF01979">
    <property type="entry name" value="Amidohydro_1"/>
    <property type="match status" value="1"/>
</dbReference>
<dbReference type="PANTHER" id="PTHR11271:SF6">
    <property type="entry name" value="GUANINE DEAMINASE"/>
    <property type="match status" value="1"/>
</dbReference>
<gene>
    <name evidence="7" type="ORF">SAMN04487861_12427</name>
</gene>
<dbReference type="SUPFAM" id="SSF51556">
    <property type="entry name" value="Metallo-dependent hydrolases"/>
    <property type="match status" value="1"/>
</dbReference>
<keyword evidence="2" id="KW-0479">Metal-binding</keyword>
<dbReference type="PANTHER" id="PTHR11271">
    <property type="entry name" value="GUANINE DEAMINASE"/>
    <property type="match status" value="1"/>
</dbReference>
<dbReference type="OrthoDB" id="9807210at2"/>
<dbReference type="Proteomes" id="UP000183639">
    <property type="component" value="Unassembled WGS sequence"/>
</dbReference>
<dbReference type="SUPFAM" id="SSF51338">
    <property type="entry name" value="Composite domain of metallo-dependent hydrolases"/>
    <property type="match status" value="1"/>
</dbReference>
<reference evidence="7 8" key="1">
    <citation type="submission" date="2016-10" db="EMBL/GenBank/DDBJ databases">
        <authorList>
            <person name="de Groot N.N."/>
        </authorList>
    </citation>
    <scope>NUCLEOTIDE SEQUENCE [LARGE SCALE GENOMIC DNA]</scope>
    <source>
        <strain evidence="7 8">Z108</strain>
    </source>
</reference>
<dbReference type="EMBL" id="FOQK01000024">
    <property type="protein sequence ID" value="SFI25878.1"/>
    <property type="molecule type" value="Genomic_DNA"/>
</dbReference>
<evidence type="ECO:0000256" key="2">
    <source>
        <dbReference type="ARBA" id="ARBA00022723"/>
    </source>
</evidence>
<dbReference type="InterPro" id="IPR051607">
    <property type="entry name" value="Metallo-dep_hydrolases"/>
</dbReference>
<feature type="signal peptide" evidence="5">
    <location>
        <begin position="1"/>
        <end position="25"/>
    </location>
</feature>
<protein>
    <submittedName>
        <fullName evidence="7">Guanine deaminase</fullName>
    </submittedName>
</protein>
<evidence type="ECO:0000256" key="1">
    <source>
        <dbReference type="ARBA" id="ARBA00001947"/>
    </source>
</evidence>